<sequence length="54" mass="6100">MLNWKHKGYFQWLTCGLRWDQLMAAFLVMSQKPTHEEAAIVSSAAGVLEYAATV</sequence>
<organism evidence="1">
    <name type="scientific">Arundo donax</name>
    <name type="common">Giant reed</name>
    <name type="synonym">Donax arundinaceus</name>
    <dbReference type="NCBI Taxonomy" id="35708"/>
    <lineage>
        <taxon>Eukaryota</taxon>
        <taxon>Viridiplantae</taxon>
        <taxon>Streptophyta</taxon>
        <taxon>Embryophyta</taxon>
        <taxon>Tracheophyta</taxon>
        <taxon>Spermatophyta</taxon>
        <taxon>Magnoliopsida</taxon>
        <taxon>Liliopsida</taxon>
        <taxon>Poales</taxon>
        <taxon>Poaceae</taxon>
        <taxon>PACMAD clade</taxon>
        <taxon>Arundinoideae</taxon>
        <taxon>Arundineae</taxon>
        <taxon>Arundo</taxon>
    </lineage>
</organism>
<proteinExistence type="predicted"/>
<protein>
    <submittedName>
        <fullName evidence="1">Uncharacterized protein</fullName>
    </submittedName>
</protein>
<dbReference type="AlphaFoldDB" id="A0A0A8YRP2"/>
<accession>A0A0A8YRP2</accession>
<evidence type="ECO:0000313" key="1">
    <source>
        <dbReference type="EMBL" id="JAD25057.1"/>
    </source>
</evidence>
<reference evidence="1" key="1">
    <citation type="submission" date="2014-09" db="EMBL/GenBank/DDBJ databases">
        <authorList>
            <person name="Magalhaes I.L.F."/>
            <person name="Oliveira U."/>
            <person name="Santos F.R."/>
            <person name="Vidigal T.H.D.A."/>
            <person name="Brescovit A.D."/>
            <person name="Santos A.J."/>
        </authorList>
    </citation>
    <scope>NUCLEOTIDE SEQUENCE</scope>
    <source>
        <tissue evidence="1">Shoot tissue taken approximately 20 cm above the soil surface</tissue>
    </source>
</reference>
<reference evidence="1" key="2">
    <citation type="journal article" date="2015" name="Data Brief">
        <title>Shoot transcriptome of the giant reed, Arundo donax.</title>
        <authorList>
            <person name="Barrero R.A."/>
            <person name="Guerrero F.D."/>
            <person name="Moolhuijzen P."/>
            <person name="Goolsby J.A."/>
            <person name="Tidwell J."/>
            <person name="Bellgard S.E."/>
            <person name="Bellgard M.I."/>
        </authorList>
    </citation>
    <scope>NUCLEOTIDE SEQUENCE</scope>
    <source>
        <tissue evidence="1">Shoot tissue taken approximately 20 cm above the soil surface</tissue>
    </source>
</reference>
<dbReference type="EMBL" id="GBRH01272838">
    <property type="protein sequence ID" value="JAD25057.1"/>
    <property type="molecule type" value="Transcribed_RNA"/>
</dbReference>
<name>A0A0A8YRP2_ARUDO</name>